<dbReference type="InterPro" id="IPR016085">
    <property type="entry name" value="Protease_inh_B-barrel_dom"/>
</dbReference>
<proteinExistence type="predicted"/>
<feature type="domain" description="Alkaline proteinase inhibitor/ Outer membrane lipoprotein Omp19" evidence="4">
    <location>
        <begin position="108"/>
        <end position="197"/>
    </location>
</feature>
<dbReference type="InterPro" id="IPR021140">
    <property type="entry name" value="Inh/Omp19"/>
</dbReference>
<dbReference type="SUPFAM" id="SSF50882">
    <property type="entry name" value="beta-Barrel protease inhibitors"/>
    <property type="match status" value="1"/>
</dbReference>
<keyword evidence="1 3" id="KW-0732">Signal</keyword>
<name>A0ABU0M8T7_9HYPH</name>
<dbReference type="EMBL" id="JAUSWJ010000001">
    <property type="protein sequence ID" value="MDQ0517387.1"/>
    <property type="molecule type" value="Genomic_DNA"/>
</dbReference>
<feature type="chain" id="PRO_5047493451" description="Alkaline proteinase inhibitor/ Outer membrane lipoprotein Omp19 domain-containing protein" evidence="3">
    <location>
        <begin position="23"/>
        <end position="197"/>
    </location>
</feature>
<protein>
    <recommendedName>
        <fullName evidence="4">Alkaline proteinase inhibitor/ Outer membrane lipoprotein Omp19 domain-containing protein</fullName>
    </recommendedName>
</protein>
<feature type="region of interest" description="Disordered" evidence="2">
    <location>
        <begin position="50"/>
        <end position="101"/>
    </location>
</feature>
<dbReference type="RefSeq" id="WP_266278451.1">
    <property type="nucleotide sequence ID" value="NZ_JAPKNF010000001.1"/>
</dbReference>
<evidence type="ECO:0000259" key="4">
    <source>
        <dbReference type="Pfam" id="PF02974"/>
    </source>
</evidence>
<keyword evidence="6" id="KW-1185">Reference proteome</keyword>
<comment type="caution">
    <text evidence="5">The sequence shown here is derived from an EMBL/GenBank/DDBJ whole genome shotgun (WGS) entry which is preliminary data.</text>
</comment>
<dbReference type="Pfam" id="PF02974">
    <property type="entry name" value="Inh"/>
    <property type="match status" value="1"/>
</dbReference>
<evidence type="ECO:0000256" key="3">
    <source>
        <dbReference type="SAM" id="SignalP"/>
    </source>
</evidence>
<dbReference type="PROSITE" id="PS51257">
    <property type="entry name" value="PROKAR_LIPOPROTEIN"/>
    <property type="match status" value="1"/>
</dbReference>
<feature type="region of interest" description="Disordered" evidence="2">
    <location>
        <begin position="175"/>
        <end position="197"/>
    </location>
</feature>
<evidence type="ECO:0000313" key="5">
    <source>
        <dbReference type="EMBL" id="MDQ0517387.1"/>
    </source>
</evidence>
<feature type="compositionally biased region" description="Polar residues" evidence="2">
    <location>
        <begin position="188"/>
        <end position="197"/>
    </location>
</feature>
<dbReference type="Proteomes" id="UP001223743">
    <property type="component" value="Unassembled WGS sequence"/>
</dbReference>
<accession>A0ABU0M8T7</accession>
<reference evidence="5 6" key="1">
    <citation type="submission" date="2023-07" db="EMBL/GenBank/DDBJ databases">
        <title>Genomic Encyclopedia of Type Strains, Phase IV (KMG-IV): sequencing the most valuable type-strain genomes for metagenomic binning, comparative biology and taxonomic classification.</title>
        <authorList>
            <person name="Goeker M."/>
        </authorList>
    </citation>
    <scope>NUCLEOTIDE SEQUENCE [LARGE SCALE GENOMIC DNA]</scope>
    <source>
        <strain evidence="5 6">B1-1</strain>
    </source>
</reference>
<sequence length="197" mass="19509">MRVGRLAPILLTAALAGCGSFGAVGLGPVDQQRVVDNDTLPPVAAVPIEKSALPPPAADPNAPGLPATPPASATLPPADAATLPPATPAAPAQVTAPNTSTARAELGRTDLLGGWSLKSGGESCQLFMTLTSWTGGYRASTRGCTSPTLKGISAWSLSGSQVVLAGSGGSPVARLSPAGTNRFEGSADSGQPVSFSR</sequence>
<feature type="signal peptide" evidence="3">
    <location>
        <begin position="1"/>
        <end position="22"/>
    </location>
</feature>
<feature type="compositionally biased region" description="Low complexity" evidence="2">
    <location>
        <begin position="59"/>
        <end position="97"/>
    </location>
</feature>
<gene>
    <name evidence="5" type="ORF">QO015_003000</name>
</gene>
<evidence type="ECO:0000313" key="6">
    <source>
        <dbReference type="Proteomes" id="UP001223743"/>
    </source>
</evidence>
<dbReference type="Gene3D" id="2.40.128.10">
    <property type="match status" value="1"/>
</dbReference>
<evidence type="ECO:0000256" key="1">
    <source>
        <dbReference type="ARBA" id="ARBA00022729"/>
    </source>
</evidence>
<evidence type="ECO:0000256" key="2">
    <source>
        <dbReference type="SAM" id="MobiDB-lite"/>
    </source>
</evidence>
<organism evidence="5 6">
    <name type="scientific">Kaistia geumhonensis</name>
    <dbReference type="NCBI Taxonomy" id="410839"/>
    <lineage>
        <taxon>Bacteria</taxon>
        <taxon>Pseudomonadati</taxon>
        <taxon>Pseudomonadota</taxon>
        <taxon>Alphaproteobacteria</taxon>
        <taxon>Hyphomicrobiales</taxon>
        <taxon>Kaistiaceae</taxon>
        <taxon>Kaistia</taxon>
    </lineage>
</organism>